<evidence type="ECO:0000313" key="7">
    <source>
        <dbReference type="EMBL" id="SEB20670.1"/>
    </source>
</evidence>
<comment type="similarity">
    <text evidence="2 4">Belongs to the GerABKA family.</text>
</comment>
<feature type="transmembrane region" description="Helical" evidence="6">
    <location>
        <begin position="433"/>
        <end position="458"/>
    </location>
</feature>
<dbReference type="PIRSF" id="PIRSF005690">
    <property type="entry name" value="GerBA"/>
    <property type="match status" value="1"/>
</dbReference>
<evidence type="ECO:0000256" key="3">
    <source>
        <dbReference type="ARBA" id="ARBA00023136"/>
    </source>
</evidence>
<organism evidence="7 8">
    <name type="scientific">Thalassobacillus cyri</name>
    <dbReference type="NCBI Taxonomy" id="571932"/>
    <lineage>
        <taxon>Bacteria</taxon>
        <taxon>Bacillati</taxon>
        <taxon>Bacillota</taxon>
        <taxon>Bacilli</taxon>
        <taxon>Bacillales</taxon>
        <taxon>Bacillaceae</taxon>
        <taxon>Thalassobacillus</taxon>
    </lineage>
</organism>
<keyword evidence="6" id="KW-0812">Transmembrane</keyword>
<keyword evidence="6" id="KW-1133">Transmembrane helix</keyword>
<dbReference type="PANTHER" id="PTHR22550">
    <property type="entry name" value="SPORE GERMINATION PROTEIN"/>
    <property type="match status" value="1"/>
</dbReference>
<dbReference type="EMBL" id="FNQR01000028">
    <property type="protein sequence ID" value="SEB20670.1"/>
    <property type="molecule type" value="Genomic_DNA"/>
</dbReference>
<evidence type="ECO:0000256" key="1">
    <source>
        <dbReference type="ARBA" id="ARBA00004141"/>
    </source>
</evidence>
<evidence type="ECO:0000256" key="4">
    <source>
        <dbReference type="PIRNR" id="PIRNR005690"/>
    </source>
</evidence>
<keyword evidence="3 4" id="KW-0472">Membrane</keyword>
<dbReference type="Pfam" id="PF03323">
    <property type="entry name" value="GerA"/>
    <property type="match status" value="1"/>
</dbReference>
<dbReference type="GO" id="GO:0005886">
    <property type="term" value="C:plasma membrane"/>
    <property type="evidence" value="ECO:0007669"/>
    <property type="project" value="UniProtKB-SubCell"/>
</dbReference>
<feature type="transmembrane region" description="Helical" evidence="6">
    <location>
        <begin position="310"/>
        <end position="332"/>
    </location>
</feature>
<evidence type="ECO:0000256" key="6">
    <source>
        <dbReference type="SAM" id="Phobius"/>
    </source>
</evidence>
<feature type="region of interest" description="Disordered" evidence="5">
    <location>
        <begin position="500"/>
        <end position="520"/>
    </location>
</feature>
<accession>A0A1H4HGX6</accession>
<proteinExistence type="inferred from homology"/>
<dbReference type="InterPro" id="IPR004995">
    <property type="entry name" value="Spore_Ger"/>
</dbReference>
<gene>
    <name evidence="7" type="ORF">SAMN05421743_12839</name>
</gene>
<comment type="subcellular location">
    <subcellularLocation>
        <location evidence="4">Cell membrane</location>
    </subcellularLocation>
    <subcellularLocation>
        <location evidence="1">Membrane</location>
        <topology evidence="1">Multi-pass membrane protein</topology>
    </subcellularLocation>
</comment>
<reference evidence="8" key="1">
    <citation type="submission" date="2016-10" db="EMBL/GenBank/DDBJ databases">
        <authorList>
            <person name="Varghese N."/>
            <person name="Submissions S."/>
        </authorList>
    </citation>
    <scope>NUCLEOTIDE SEQUENCE [LARGE SCALE GENOMIC DNA]</scope>
    <source>
        <strain evidence="8">CCM7597</strain>
    </source>
</reference>
<evidence type="ECO:0000256" key="2">
    <source>
        <dbReference type="ARBA" id="ARBA00005278"/>
    </source>
</evidence>
<name>A0A1H4HGX6_9BACI</name>
<dbReference type="OrthoDB" id="9772630at2"/>
<dbReference type="RefSeq" id="WP_093046900.1">
    <property type="nucleotide sequence ID" value="NZ_FNQR01000028.1"/>
</dbReference>
<feature type="transmembrane region" description="Helical" evidence="6">
    <location>
        <begin position="400"/>
        <end position="421"/>
    </location>
</feature>
<dbReference type="Proteomes" id="UP000198584">
    <property type="component" value="Unassembled WGS sequence"/>
</dbReference>
<dbReference type="InterPro" id="IPR050768">
    <property type="entry name" value="UPF0353/GerABKA_families"/>
</dbReference>
<feature type="compositionally biased region" description="Basic and acidic residues" evidence="5">
    <location>
        <begin position="503"/>
        <end position="520"/>
    </location>
</feature>
<keyword evidence="8" id="KW-1185">Reference proteome</keyword>
<evidence type="ECO:0000256" key="5">
    <source>
        <dbReference type="SAM" id="MobiDB-lite"/>
    </source>
</evidence>
<evidence type="ECO:0000313" key="8">
    <source>
        <dbReference type="Proteomes" id="UP000198584"/>
    </source>
</evidence>
<dbReference type="PANTHER" id="PTHR22550:SF5">
    <property type="entry name" value="LEUCINE ZIPPER PROTEIN 4"/>
    <property type="match status" value="1"/>
</dbReference>
<protein>
    <submittedName>
        <fullName evidence="7">Spore germination protein KA</fullName>
    </submittedName>
</protein>
<dbReference type="AlphaFoldDB" id="A0A1H4HGX6"/>
<dbReference type="GO" id="GO:0009847">
    <property type="term" value="P:spore germination"/>
    <property type="evidence" value="ECO:0007669"/>
    <property type="project" value="UniProtKB-UniRule"/>
</dbReference>
<dbReference type="STRING" id="571932.SAMN05421743_12839"/>
<sequence>MRRRKKKTTNNNDNVQLDSRLAKQIDESLEGNLTVIKKTLGDASDLVIRRMTLNSSNKIKGAVLFIDGLVDKTSVQDFILEVMMVEVPPENISLAHVYDEIKDSALPIGEITETNKLDDLLLRLLSGETLVLLDNETRALSASTKGWKDRGVQETTSESVIRGPKESFTETLRTNTALVRRKIKNPNLRIDAKKIGKVTATDVAVLYIEGTADESVVKELHARLDKIDIDGVLESGYIEEFIEDPPYSPFPKVYYTERPDSIAGGLLEGKVAIVTDGTPNVLLVPALFVNFMQSSEDYYQRYDIGTFIRLLRLFSFVIALFMPSLYIAITTFHQEMIPAPLLINLAAQREGVPFPAFVEAVLMEATFEILREAGVRLPKAVGSAVSIVGALVLGESAVQAGLVSPAMVIVVALTAISSFVFPSYNMAIPVRMLRFSLMILAATFGLYGIILGLIALVLHLCSLQSFGVPYMSPFAPLVPKDQKDVLVRFPHWGLLSRPSATAHKNEKRTSGRNQPKEGSK</sequence>